<comment type="caution">
    <text evidence="2">The sequence shown here is derived from an EMBL/GenBank/DDBJ whole genome shotgun (WGS) entry which is preliminary data.</text>
</comment>
<dbReference type="RefSeq" id="WP_183343491.1">
    <property type="nucleotide sequence ID" value="NZ_JACHNU010000005.1"/>
</dbReference>
<evidence type="ECO:0000259" key="1">
    <source>
        <dbReference type="Pfam" id="PF17648"/>
    </source>
</evidence>
<dbReference type="AlphaFoldDB" id="A0A840III2"/>
<sequence length="115" mass="12648">MTTTTETDARARITAAVTAWPGVTTAGPGERGEFSFMLGRREIGHLHGSRVAHFAFQRELGAELRAQGRVVPHPITDSPSLGARPIAGAEDEREVIELLRLNYERIVARYGLPRE</sequence>
<organism evidence="2 3">
    <name type="scientific">Conexibacter arvalis</name>
    <dbReference type="NCBI Taxonomy" id="912552"/>
    <lineage>
        <taxon>Bacteria</taxon>
        <taxon>Bacillati</taxon>
        <taxon>Actinomycetota</taxon>
        <taxon>Thermoleophilia</taxon>
        <taxon>Solirubrobacterales</taxon>
        <taxon>Conexibacteraceae</taxon>
        <taxon>Conexibacter</taxon>
    </lineage>
</organism>
<accession>A0A840III2</accession>
<protein>
    <recommendedName>
        <fullName evidence="1">Luciferase domain-containing protein</fullName>
    </recommendedName>
</protein>
<dbReference type="InterPro" id="IPR040841">
    <property type="entry name" value="Luciferase_dom"/>
</dbReference>
<evidence type="ECO:0000313" key="2">
    <source>
        <dbReference type="EMBL" id="MBB4663760.1"/>
    </source>
</evidence>
<feature type="domain" description="Luciferase" evidence="1">
    <location>
        <begin position="40"/>
        <end position="101"/>
    </location>
</feature>
<evidence type="ECO:0000313" key="3">
    <source>
        <dbReference type="Proteomes" id="UP000585272"/>
    </source>
</evidence>
<reference evidence="2 3" key="1">
    <citation type="submission" date="2020-08" db="EMBL/GenBank/DDBJ databases">
        <title>Genomic Encyclopedia of Archaeal and Bacterial Type Strains, Phase II (KMG-II): from individual species to whole genera.</title>
        <authorList>
            <person name="Goeker M."/>
        </authorList>
    </citation>
    <scope>NUCLEOTIDE SEQUENCE [LARGE SCALE GENOMIC DNA]</scope>
    <source>
        <strain evidence="2 3">DSM 23288</strain>
    </source>
</reference>
<dbReference type="Proteomes" id="UP000585272">
    <property type="component" value="Unassembled WGS sequence"/>
</dbReference>
<proteinExistence type="predicted"/>
<gene>
    <name evidence="2" type="ORF">BDZ31_003361</name>
</gene>
<keyword evidence="3" id="KW-1185">Reference proteome</keyword>
<name>A0A840III2_9ACTN</name>
<dbReference type="EMBL" id="JACHNU010000005">
    <property type="protein sequence ID" value="MBB4663760.1"/>
    <property type="molecule type" value="Genomic_DNA"/>
</dbReference>
<dbReference type="Pfam" id="PF17648">
    <property type="entry name" value="Luciferase"/>
    <property type="match status" value="1"/>
</dbReference>